<keyword evidence="9 11" id="KW-0472">Membrane</keyword>
<dbReference type="GO" id="GO:0009274">
    <property type="term" value="C:peptidoglycan-based cell wall"/>
    <property type="evidence" value="ECO:0007669"/>
    <property type="project" value="InterPro"/>
</dbReference>
<proteinExistence type="inferred from homology"/>
<dbReference type="InterPro" id="IPR011812">
    <property type="entry name" value="Pep_trsgly"/>
</dbReference>
<name>A0A5C6S1P1_9RHOB</name>
<evidence type="ECO:0000256" key="4">
    <source>
        <dbReference type="ARBA" id="ARBA00022679"/>
    </source>
</evidence>
<dbReference type="InterPro" id="IPR001264">
    <property type="entry name" value="Glyco_trans_51"/>
</dbReference>
<evidence type="ECO:0000256" key="7">
    <source>
        <dbReference type="ARBA" id="ARBA00022984"/>
    </source>
</evidence>
<keyword evidence="3 11" id="KW-0328">Glycosyltransferase</keyword>
<keyword evidence="10 11" id="KW-0961">Cell wall biogenesis/degradation</keyword>
<keyword evidence="7 11" id="KW-0573">Peptidoglycan synthesis</keyword>
<sequence length="244" mass="27348">MRRPVNAKPAEIAEPRRARRRRRTGVSRWLFGWVWYLSLRLALLGVALVLLFAIFNPPTTFTIIQNAREYPIADRKWTRIDDIAPVVARSVVAAEDANFCQHWGFDMAEIRRVIAAGRQGGASTISQQVVKNVYLWQGRSWIRKALEATMTPMVEAVWTKKRILEVYLNLAEFGPGIFGIHAAAAYHFGTTPDRLTPVQAARLAAVLPAPKLRGTGQPTRRSRAIADGAATIARDGRDSCFRQD</sequence>
<dbReference type="Gene3D" id="1.10.3810.10">
    <property type="entry name" value="Biosynthetic peptidoglycan transglycosylase-like"/>
    <property type="match status" value="1"/>
</dbReference>
<dbReference type="Proteomes" id="UP000321562">
    <property type="component" value="Unassembled WGS sequence"/>
</dbReference>
<evidence type="ECO:0000259" key="12">
    <source>
        <dbReference type="Pfam" id="PF00912"/>
    </source>
</evidence>
<evidence type="ECO:0000256" key="11">
    <source>
        <dbReference type="HAMAP-Rule" id="MF_00766"/>
    </source>
</evidence>
<keyword evidence="14" id="KW-1185">Reference proteome</keyword>
<dbReference type="GO" id="GO:0071555">
    <property type="term" value="P:cell wall organization"/>
    <property type="evidence" value="ECO:0007669"/>
    <property type="project" value="UniProtKB-KW"/>
</dbReference>
<evidence type="ECO:0000256" key="6">
    <source>
        <dbReference type="ARBA" id="ARBA00022960"/>
    </source>
</evidence>
<evidence type="ECO:0000256" key="8">
    <source>
        <dbReference type="ARBA" id="ARBA00022989"/>
    </source>
</evidence>
<keyword evidence="6 11" id="KW-0133">Cell shape</keyword>
<comment type="function">
    <text evidence="11">Peptidoglycan polymerase that catalyzes glycan chain elongation from lipid-linked precursors.</text>
</comment>
<evidence type="ECO:0000256" key="5">
    <source>
        <dbReference type="ARBA" id="ARBA00022692"/>
    </source>
</evidence>
<dbReference type="EC" id="2.4.99.28" evidence="11"/>
<evidence type="ECO:0000256" key="9">
    <source>
        <dbReference type="ARBA" id="ARBA00023136"/>
    </source>
</evidence>
<comment type="catalytic activity">
    <reaction evidence="11">
        <text>[GlcNAc-(1-&gt;4)-Mur2Ac(oyl-L-Ala-gamma-D-Glu-L-Lys-D-Ala-D-Ala)](n)-di-trans,octa-cis-undecaprenyl diphosphate + beta-D-GlcNAc-(1-&gt;4)-Mur2Ac(oyl-L-Ala-gamma-D-Glu-L-Lys-D-Ala-D-Ala)-di-trans,octa-cis-undecaprenyl diphosphate = [GlcNAc-(1-&gt;4)-Mur2Ac(oyl-L-Ala-gamma-D-Glu-L-Lys-D-Ala-D-Ala)](n+1)-di-trans,octa-cis-undecaprenyl diphosphate + di-trans,octa-cis-undecaprenyl diphosphate + H(+)</text>
        <dbReference type="Rhea" id="RHEA:23708"/>
        <dbReference type="Rhea" id="RHEA-COMP:9602"/>
        <dbReference type="Rhea" id="RHEA-COMP:9603"/>
        <dbReference type="ChEBI" id="CHEBI:15378"/>
        <dbReference type="ChEBI" id="CHEBI:58405"/>
        <dbReference type="ChEBI" id="CHEBI:60033"/>
        <dbReference type="ChEBI" id="CHEBI:78435"/>
        <dbReference type="EC" id="2.4.99.28"/>
    </reaction>
</comment>
<feature type="domain" description="Glycosyl transferase family 51" evidence="12">
    <location>
        <begin position="73"/>
        <end position="213"/>
    </location>
</feature>
<gene>
    <name evidence="11 13" type="primary">mtgA</name>
    <name evidence="13" type="ORF">FQV27_14250</name>
</gene>
<comment type="caution">
    <text evidence="13">The sequence shown here is derived from an EMBL/GenBank/DDBJ whole genome shotgun (WGS) entry which is preliminary data.</text>
</comment>
<dbReference type="Pfam" id="PF00912">
    <property type="entry name" value="Transgly"/>
    <property type="match status" value="1"/>
</dbReference>
<dbReference type="SUPFAM" id="SSF53955">
    <property type="entry name" value="Lysozyme-like"/>
    <property type="match status" value="1"/>
</dbReference>
<comment type="similarity">
    <text evidence="11">Belongs to the glycosyltransferase 51 family.</text>
</comment>
<dbReference type="EMBL" id="VOPL01000006">
    <property type="protein sequence ID" value="TXB67760.1"/>
    <property type="molecule type" value="Genomic_DNA"/>
</dbReference>
<dbReference type="PANTHER" id="PTHR30400:SF0">
    <property type="entry name" value="BIOSYNTHETIC PEPTIDOGLYCAN TRANSGLYCOSYLASE"/>
    <property type="match status" value="1"/>
</dbReference>
<evidence type="ECO:0000313" key="13">
    <source>
        <dbReference type="EMBL" id="TXB67760.1"/>
    </source>
</evidence>
<keyword evidence="5 11" id="KW-0812">Transmembrane</keyword>
<dbReference type="UniPathway" id="UPA00219"/>
<evidence type="ECO:0000313" key="14">
    <source>
        <dbReference type="Proteomes" id="UP000321562"/>
    </source>
</evidence>
<dbReference type="GO" id="GO:0009252">
    <property type="term" value="P:peptidoglycan biosynthetic process"/>
    <property type="evidence" value="ECO:0007669"/>
    <property type="project" value="UniProtKB-UniRule"/>
</dbReference>
<dbReference type="RefSeq" id="WP_147099742.1">
    <property type="nucleotide sequence ID" value="NZ_JBHUFH010000001.1"/>
</dbReference>
<comment type="subcellular location">
    <subcellularLocation>
        <location evidence="11">Cell inner membrane</location>
        <topology evidence="11">Single-pass membrane protein</topology>
    </subcellularLocation>
</comment>
<dbReference type="InterPro" id="IPR036950">
    <property type="entry name" value="PBP_transglycosylase"/>
</dbReference>
<dbReference type="InterPro" id="IPR023346">
    <property type="entry name" value="Lysozyme-like_dom_sf"/>
</dbReference>
<dbReference type="GO" id="GO:0005886">
    <property type="term" value="C:plasma membrane"/>
    <property type="evidence" value="ECO:0007669"/>
    <property type="project" value="UniProtKB-SubCell"/>
</dbReference>
<comment type="pathway">
    <text evidence="11">Cell wall biogenesis; peptidoglycan biosynthesis.</text>
</comment>
<dbReference type="NCBIfam" id="TIGR02070">
    <property type="entry name" value="mono_pep_trsgly"/>
    <property type="match status" value="1"/>
</dbReference>
<dbReference type="HAMAP" id="MF_00766">
    <property type="entry name" value="PGT_MtgA"/>
    <property type="match status" value="1"/>
</dbReference>
<protein>
    <recommendedName>
        <fullName evidence="11">Biosynthetic peptidoglycan transglycosylase</fullName>
        <ecNumber evidence="11">2.4.99.28</ecNumber>
    </recommendedName>
    <alternativeName>
        <fullName evidence="11">Glycan polymerase</fullName>
    </alternativeName>
    <alternativeName>
        <fullName evidence="11">Peptidoglycan glycosyltransferase MtgA</fullName>
        <shortName evidence="11">PGT</shortName>
    </alternativeName>
</protein>
<dbReference type="PANTHER" id="PTHR30400">
    <property type="entry name" value="MONOFUNCTIONAL BIOSYNTHETIC PEPTIDOGLYCAN TRANSGLYCOSYLASE"/>
    <property type="match status" value="1"/>
</dbReference>
<keyword evidence="4 11" id="KW-0808">Transferase</keyword>
<dbReference type="GO" id="GO:0008955">
    <property type="term" value="F:peptidoglycan glycosyltransferase activity"/>
    <property type="evidence" value="ECO:0007669"/>
    <property type="project" value="UniProtKB-UniRule"/>
</dbReference>
<dbReference type="OrthoDB" id="9766909at2"/>
<keyword evidence="8 11" id="KW-1133">Transmembrane helix</keyword>
<keyword evidence="1 11" id="KW-1003">Cell membrane</keyword>
<accession>A0A5C6S1P1</accession>
<organism evidence="13 14">
    <name type="scientific">Paracoccus aurantiacus</name>
    <dbReference type="NCBI Taxonomy" id="2599412"/>
    <lineage>
        <taxon>Bacteria</taxon>
        <taxon>Pseudomonadati</taxon>
        <taxon>Pseudomonadota</taxon>
        <taxon>Alphaproteobacteria</taxon>
        <taxon>Rhodobacterales</taxon>
        <taxon>Paracoccaceae</taxon>
        <taxon>Paracoccus</taxon>
    </lineage>
</organism>
<feature type="transmembrane region" description="Helical" evidence="11">
    <location>
        <begin position="29"/>
        <end position="55"/>
    </location>
</feature>
<dbReference type="GO" id="GO:0016763">
    <property type="term" value="F:pentosyltransferase activity"/>
    <property type="evidence" value="ECO:0007669"/>
    <property type="project" value="InterPro"/>
</dbReference>
<dbReference type="GO" id="GO:0008360">
    <property type="term" value="P:regulation of cell shape"/>
    <property type="evidence" value="ECO:0007669"/>
    <property type="project" value="UniProtKB-KW"/>
</dbReference>
<keyword evidence="2 11" id="KW-0997">Cell inner membrane</keyword>
<evidence type="ECO:0000256" key="3">
    <source>
        <dbReference type="ARBA" id="ARBA00022676"/>
    </source>
</evidence>
<evidence type="ECO:0000256" key="2">
    <source>
        <dbReference type="ARBA" id="ARBA00022519"/>
    </source>
</evidence>
<dbReference type="AlphaFoldDB" id="A0A5C6S1P1"/>
<evidence type="ECO:0000256" key="1">
    <source>
        <dbReference type="ARBA" id="ARBA00022475"/>
    </source>
</evidence>
<evidence type="ECO:0000256" key="10">
    <source>
        <dbReference type="ARBA" id="ARBA00023316"/>
    </source>
</evidence>
<reference evidence="13 14" key="1">
    <citation type="submission" date="2019-08" db="EMBL/GenBank/DDBJ databases">
        <authorList>
            <person name="Ye J."/>
        </authorList>
    </citation>
    <scope>NUCLEOTIDE SEQUENCE [LARGE SCALE GENOMIC DNA]</scope>
    <source>
        <strain evidence="13 14">TK008</strain>
    </source>
</reference>